<dbReference type="Proteomes" id="UP001141552">
    <property type="component" value="Unassembled WGS sequence"/>
</dbReference>
<evidence type="ECO:0000256" key="2">
    <source>
        <dbReference type="SAM" id="MobiDB-lite"/>
    </source>
</evidence>
<dbReference type="GO" id="GO:0008270">
    <property type="term" value="F:zinc ion binding"/>
    <property type="evidence" value="ECO:0007669"/>
    <property type="project" value="UniProtKB-KW"/>
</dbReference>
<sequence>MASNPHAWTRPAIPSTGEEFHGEDDECSHSNKKAKVNNGSSRTSEAEGGPTDAGGGSRTSEERRKLSYKEKVLGSNNSVPEVVIDDCEADFDSDSDSDSGDEEDELCPTIRLTRSQKQRLRAPWRQALIVKMLGRKVGFKFLERKLNQLWAIHGHIYVTDIGGDYYVVRFLAVEDYNNALRNGPWMVADHYLTICKWVPNFDPKLDRITRTMVWIHIPDLPVEYYDKEFLSTIGNRIGKIYRIDAATSSASRGQYAKLSVEVDLTKPLVPKFRLRRKNWKVEYEELHQVCFKCGCYGHKDNQCYVSGQPESPPREHTEVEVSPVGGEAERPEVFDTYGPWMLVKKQNRRKTPGTEPGTRVAGEKLIPAVGSRFDALRELNVQEEEIPQGNRQTRPATPKGKENDASTVNTHEGHTIQHKTSTKTNNIAKGATSSRPVARSSPKSSPSNPKSATPTGGKNSGEKELMDQVSTGTIRGPMKTVTGKAPMVGAVATTSAPAPPVNHQHVRSTNVPTMQ</sequence>
<dbReference type="OrthoDB" id="851886at2759"/>
<feature type="compositionally biased region" description="Basic and acidic residues" evidence="2">
    <location>
        <begin position="59"/>
        <end position="71"/>
    </location>
</feature>
<dbReference type="InterPro" id="IPR025558">
    <property type="entry name" value="DUF4283"/>
</dbReference>
<feature type="region of interest" description="Disordered" evidence="2">
    <location>
        <begin position="380"/>
        <end position="515"/>
    </location>
</feature>
<feature type="compositionally biased region" description="Low complexity" evidence="2">
    <location>
        <begin position="433"/>
        <end position="455"/>
    </location>
</feature>
<keyword evidence="5" id="KW-1185">Reference proteome</keyword>
<evidence type="ECO:0000313" key="5">
    <source>
        <dbReference type="Proteomes" id="UP001141552"/>
    </source>
</evidence>
<dbReference type="Pfam" id="PF14111">
    <property type="entry name" value="DUF4283"/>
    <property type="match status" value="1"/>
</dbReference>
<protein>
    <recommendedName>
        <fullName evidence="3">CCHC-type domain-containing protein</fullName>
    </recommendedName>
</protein>
<dbReference type="GO" id="GO:0003676">
    <property type="term" value="F:nucleic acid binding"/>
    <property type="evidence" value="ECO:0007669"/>
    <property type="project" value="InterPro"/>
</dbReference>
<dbReference type="InterPro" id="IPR001878">
    <property type="entry name" value="Znf_CCHC"/>
</dbReference>
<dbReference type="PROSITE" id="PS50158">
    <property type="entry name" value="ZF_CCHC"/>
    <property type="match status" value="1"/>
</dbReference>
<gene>
    <name evidence="4" type="ORF">Tsubulata_050088</name>
</gene>
<dbReference type="InterPro" id="IPR040256">
    <property type="entry name" value="At4g02000-like"/>
</dbReference>
<keyword evidence="1" id="KW-0863">Zinc-finger</keyword>
<keyword evidence="1" id="KW-0479">Metal-binding</keyword>
<evidence type="ECO:0000256" key="1">
    <source>
        <dbReference type="PROSITE-ProRule" id="PRU00047"/>
    </source>
</evidence>
<dbReference type="PANTHER" id="PTHR31286:SF99">
    <property type="entry name" value="DUF4283 DOMAIN-CONTAINING PROTEIN"/>
    <property type="match status" value="1"/>
</dbReference>
<evidence type="ECO:0000313" key="4">
    <source>
        <dbReference type="EMBL" id="KAJ4845475.1"/>
    </source>
</evidence>
<keyword evidence="1" id="KW-0862">Zinc</keyword>
<feature type="domain" description="CCHC-type" evidence="3">
    <location>
        <begin position="290"/>
        <end position="303"/>
    </location>
</feature>
<reference evidence="4" key="2">
    <citation type="journal article" date="2023" name="Plants (Basel)">
        <title>Annotation of the Turnera subulata (Passifloraceae) Draft Genome Reveals the S-Locus Evolved after the Divergence of Turneroideae from Passifloroideae in a Stepwise Manner.</title>
        <authorList>
            <person name="Henning P.M."/>
            <person name="Roalson E.H."/>
            <person name="Mir W."/>
            <person name="McCubbin A.G."/>
            <person name="Shore J.S."/>
        </authorList>
    </citation>
    <scope>NUCLEOTIDE SEQUENCE</scope>
    <source>
        <strain evidence="4">F60SS</strain>
    </source>
</reference>
<comment type="caution">
    <text evidence="4">The sequence shown here is derived from an EMBL/GenBank/DDBJ whole genome shotgun (WGS) entry which is preliminary data.</text>
</comment>
<dbReference type="AlphaFoldDB" id="A0A9Q0JLV9"/>
<feature type="region of interest" description="Disordered" evidence="2">
    <location>
        <begin position="1"/>
        <end position="71"/>
    </location>
</feature>
<name>A0A9Q0JLV9_9ROSI</name>
<proteinExistence type="predicted"/>
<dbReference type="EMBL" id="JAKUCV010001664">
    <property type="protein sequence ID" value="KAJ4845475.1"/>
    <property type="molecule type" value="Genomic_DNA"/>
</dbReference>
<organism evidence="4 5">
    <name type="scientific">Turnera subulata</name>
    <dbReference type="NCBI Taxonomy" id="218843"/>
    <lineage>
        <taxon>Eukaryota</taxon>
        <taxon>Viridiplantae</taxon>
        <taxon>Streptophyta</taxon>
        <taxon>Embryophyta</taxon>
        <taxon>Tracheophyta</taxon>
        <taxon>Spermatophyta</taxon>
        <taxon>Magnoliopsida</taxon>
        <taxon>eudicotyledons</taxon>
        <taxon>Gunneridae</taxon>
        <taxon>Pentapetalae</taxon>
        <taxon>rosids</taxon>
        <taxon>fabids</taxon>
        <taxon>Malpighiales</taxon>
        <taxon>Passifloraceae</taxon>
        <taxon>Turnera</taxon>
    </lineage>
</organism>
<accession>A0A9Q0JLV9</accession>
<evidence type="ECO:0000259" key="3">
    <source>
        <dbReference type="PROSITE" id="PS50158"/>
    </source>
</evidence>
<reference evidence="4" key="1">
    <citation type="submission" date="2022-02" db="EMBL/GenBank/DDBJ databases">
        <authorList>
            <person name="Henning P.M."/>
            <person name="McCubbin A.G."/>
            <person name="Shore J.S."/>
        </authorList>
    </citation>
    <scope>NUCLEOTIDE SEQUENCE</scope>
    <source>
        <strain evidence="4">F60SS</strain>
        <tissue evidence="4">Leaves</tissue>
    </source>
</reference>
<dbReference type="PANTHER" id="PTHR31286">
    <property type="entry name" value="GLYCINE-RICH CELL WALL STRUCTURAL PROTEIN 1.8-LIKE"/>
    <property type="match status" value="1"/>
</dbReference>